<protein>
    <submittedName>
        <fullName evidence="1">EcsC family protein</fullName>
    </submittedName>
</protein>
<evidence type="ECO:0000313" key="2">
    <source>
        <dbReference type="Proteomes" id="UP000799092"/>
    </source>
</evidence>
<dbReference type="PANTHER" id="PTHR41260">
    <property type="entry name" value="PROTEIN ECSC"/>
    <property type="match status" value="1"/>
</dbReference>
<accession>A0A6A8DM94</accession>
<dbReference type="Proteomes" id="UP000799092">
    <property type="component" value="Unassembled WGS sequence"/>
</dbReference>
<dbReference type="OrthoDB" id="1705901at2"/>
<dbReference type="EMBL" id="WJNG01000014">
    <property type="protein sequence ID" value="MRH44137.1"/>
    <property type="molecule type" value="Genomic_DNA"/>
</dbReference>
<dbReference type="InterPro" id="IPR024787">
    <property type="entry name" value="EcsC"/>
</dbReference>
<reference evidence="1" key="1">
    <citation type="submission" date="2019-11" db="EMBL/GenBank/DDBJ databases">
        <authorList>
            <person name="Li J."/>
        </authorList>
    </citation>
    <scope>NUCLEOTIDE SEQUENCE</scope>
    <source>
        <strain evidence="1">B6B</strain>
    </source>
</reference>
<dbReference type="Pfam" id="PF12787">
    <property type="entry name" value="EcsC"/>
    <property type="match status" value="1"/>
</dbReference>
<comment type="caution">
    <text evidence="1">The sequence shown here is derived from an EMBL/GenBank/DDBJ whole genome shotgun (WGS) entry which is preliminary data.</text>
</comment>
<sequence>MSESTYEQKALNEAQRFQRSLQKKSSIVKRTSKSIQSKINNRVPEKVHRVVTESVKKMIELALTSSNYIHPIDVQTDWIFEEKENQVNQRLKQYKKTAMLEGAGTGAGGIFLGIADFPLLLSIKMKFLFDTARIYGYDVDKYEERMYVLHIFMLAFSSDEKRGDVLTTLIDWEKEKDVLKEVDWKMLQLEYRDSIDFVKMMQLIPGFGAIVGAFANRKLLDQLGDTAIQIYRLRILS</sequence>
<organism evidence="1 2">
    <name type="scientific">Aquibacillus halophilus</name>
    <dbReference type="NCBI Taxonomy" id="930132"/>
    <lineage>
        <taxon>Bacteria</taxon>
        <taxon>Bacillati</taxon>
        <taxon>Bacillota</taxon>
        <taxon>Bacilli</taxon>
        <taxon>Bacillales</taxon>
        <taxon>Bacillaceae</taxon>
        <taxon>Aquibacillus</taxon>
    </lineage>
</organism>
<evidence type="ECO:0000313" key="1">
    <source>
        <dbReference type="EMBL" id="MRH44137.1"/>
    </source>
</evidence>
<name>A0A6A8DM94_9BACI</name>
<proteinExistence type="predicted"/>
<dbReference type="RefSeq" id="WP_153737753.1">
    <property type="nucleotide sequence ID" value="NZ_WJNG01000014.1"/>
</dbReference>
<gene>
    <name evidence="1" type="ORF">GH741_15960</name>
</gene>
<keyword evidence="2" id="KW-1185">Reference proteome</keyword>
<dbReference type="AlphaFoldDB" id="A0A6A8DM94"/>
<dbReference type="PANTHER" id="PTHR41260:SF1">
    <property type="entry name" value="PROTEIN ECSC"/>
    <property type="match status" value="1"/>
</dbReference>